<dbReference type="EMBL" id="BMAO01005979">
    <property type="protein sequence ID" value="GFR05135.1"/>
    <property type="molecule type" value="Genomic_DNA"/>
</dbReference>
<organism evidence="1 2">
    <name type="scientific">Trichonephila clavata</name>
    <name type="common">Joro spider</name>
    <name type="synonym">Nephila clavata</name>
    <dbReference type="NCBI Taxonomy" id="2740835"/>
    <lineage>
        <taxon>Eukaryota</taxon>
        <taxon>Metazoa</taxon>
        <taxon>Ecdysozoa</taxon>
        <taxon>Arthropoda</taxon>
        <taxon>Chelicerata</taxon>
        <taxon>Arachnida</taxon>
        <taxon>Araneae</taxon>
        <taxon>Araneomorphae</taxon>
        <taxon>Entelegynae</taxon>
        <taxon>Araneoidea</taxon>
        <taxon>Nephilidae</taxon>
        <taxon>Trichonephila</taxon>
    </lineage>
</organism>
<evidence type="ECO:0000313" key="2">
    <source>
        <dbReference type="Proteomes" id="UP000887116"/>
    </source>
</evidence>
<gene>
    <name evidence="1" type="ORF">TNCT_279411</name>
</gene>
<sequence>MIQYGFCKASFAHSKSEWIASLAFRNLEPKTLLKRRRSQTNTMEEKGIIFSHLFIRETDWITVHCCRSMDSESAKTRWAFLNRTMTRSDIRDAPVWISSSPRPPPWFLKS</sequence>
<dbReference type="OrthoDB" id="10317672at2759"/>
<keyword evidence="2" id="KW-1185">Reference proteome</keyword>
<dbReference type="AlphaFoldDB" id="A0A8X6GMN7"/>
<comment type="caution">
    <text evidence="1">The sequence shown here is derived from an EMBL/GenBank/DDBJ whole genome shotgun (WGS) entry which is preliminary data.</text>
</comment>
<name>A0A8X6GMN7_TRICU</name>
<reference evidence="1" key="1">
    <citation type="submission" date="2020-07" db="EMBL/GenBank/DDBJ databases">
        <title>Multicomponent nature underlies the extraordinary mechanical properties of spider dragline silk.</title>
        <authorList>
            <person name="Kono N."/>
            <person name="Nakamura H."/>
            <person name="Mori M."/>
            <person name="Yoshida Y."/>
            <person name="Ohtoshi R."/>
            <person name="Malay A.D."/>
            <person name="Moran D.A.P."/>
            <person name="Tomita M."/>
            <person name="Numata K."/>
            <person name="Arakawa K."/>
        </authorList>
    </citation>
    <scope>NUCLEOTIDE SEQUENCE</scope>
</reference>
<dbReference type="Proteomes" id="UP000887116">
    <property type="component" value="Unassembled WGS sequence"/>
</dbReference>
<evidence type="ECO:0000313" key="1">
    <source>
        <dbReference type="EMBL" id="GFR05135.1"/>
    </source>
</evidence>
<protein>
    <submittedName>
        <fullName evidence="1">Uncharacterized protein</fullName>
    </submittedName>
</protein>
<proteinExistence type="predicted"/>
<accession>A0A8X6GMN7</accession>